<dbReference type="InterPro" id="IPR036803">
    <property type="entry name" value="Porphobilinogen_deaminase_C_sf"/>
</dbReference>
<evidence type="ECO:0000256" key="2">
    <source>
        <dbReference type="ARBA" id="ARBA00004735"/>
    </source>
</evidence>
<evidence type="ECO:0000313" key="11">
    <source>
        <dbReference type="EMBL" id="RXR30385.1"/>
    </source>
</evidence>
<evidence type="ECO:0000256" key="6">
    <source>
        <dbReference type="ARBA" id="ARBA00023244"/>
    </source>
</evidence>
<evidence type="ECO:0000256" key="5">
    <source>
        <dbReference type="ARBA" id="ARBA00022679"/>
    </source>
</evidence>
<evidence type="ECO:0000313" key="12">
    <source>
        <dbReference type="Proteomes" id="UP000290958"/>
    </source>
</evidence>
<dbReference type="GO" id="GO:0004418">
    <property type="term" value="F:hydroxymethylbilane synthase activity"/>
    <property type="evidence" value="ECO:0007669"/>
    <property type="project" value="UniProtKB-UniRule"/>
</dbReference>
<comment type="pathway">
    <text evidence="2">Porphyrin-containing compound metabolism; protoporphyrin-IX biosynthesis; coproporphyrinogen-III from 5-aminolevulinate: step 2/4.</text>
</comment>
<evidence type="ECO:0000256" key="8">
    <source>
        <dbReference type="NCBIfam" id="TIGR00212"/>
    </source>
</evidence>
<evidence type="ECO:0000256" key="3">
    <source>
        <dbReference type="ARBA" id="ARBA00005638"/>
    </source>
</evidence>
<dbReference type="SUPFAM" id="SSF53850">
    <property type="entry name" value="Periplasmic binding protein-like II"/>
    <property type="match status" value="1"/>
</dbReference>
<evidence type="ECO:0000256" key="1">
    <source>
        <dbReference type="ARBA" id="ARBA00002869"/>
    </source>
</evidence>
<reference evidence="12" key="1">
    <citation type="submission" date="2019-01" db="EMBL/GenBank/DDBJ databases">
        <title>Cytophagaceae bacterium strain CAR-16.</title>
        <authorList>
            <person name="Chen W.-M."/>
        </authorList>
    </citation>
    <scope>NUCLEOTIDE SEQUENCE [LARGE SCALE GENOMIC DNA]</scope>
    <source>
        <strain evidence="12">CHR27</strain>
    </source>
</reference>
<accession>A0A4Q1KLL5</accession>
<comment type="catalytic activity">
    <reaction evidence="7">
        <text>4 porphobilinogen + H2O = hydroxymethylbilane + 4 NH4(+)</text>
        <dbReference type="Rhea" id="RHEA:13185"/>
        <dbReference type="ChEBI" id="CHEBI:15377"/>
        <dbReference type="ChEBI" id="CHEBI:28938"/>
        <dbReference type="ChEBI" id="CHEBI:57845"/>
        <dbReference type="ChEBI" id="CHEBI:58126"/>
        <dbReference type="EC" id="2.5.1.61"/>
    </reaction>
</comment>
<dbReference type="PRINTS" id="PR00151">
    <property type="entry name" value="PORPHBDMNASE"/>
</dbReference>
<name>A0A4Q1KLL5_9SPHN</name>
<evidence type="ECO:0000256" key="7">
    <source>
        <dbReference type="ARBA" id="ARBA00048169"/>
    </source>
</evidence>
<dbReference type="EC" id="2.5.1.61" evidence="8"/>
<gene>
    <name evidence="11" type="ORF">EQG66_03410</name>
</gene>
<proteinExistence type="inferred from homology"/>
<keyword evidence="6" id="KW-0627">Porphyrin biosynthesis</keyword>
<dbReference type="Gene3D" id="3.30.160.40">
    <property type="entry name" value="Porphobilinogen deaminase, C-terminal domain"/>
    <property type="match status" value="1"/>
</dbReference>
<feature type="domain" description="Porphobilinogen deaminase C-terminal" evidence="10">
    <location>
        <begin position="230"/>
        <end position="298"/>
    </location>
</feature>
<dbReference type="AlphaFoldDB" id="A0A4Q1KLL5"/>
<organism evidence="11 12">
    <name type="scientific">Sphingobium fluviale</name>
    <dbReference type="NCBI Taxonomy" id="2506423"/>
    <lineage>
        <taxon>Bacteria</taxon>
        <taxon>Pseudomonadati</taxon>
        <taxon>Pseudomonadota</taxon>
        <taxon>Alphaproteobacteria</taxon>
        <taxon>Sphingomonadales</taxon>
        <taxon>Sphingomonadaceae</taxon>
        <taxon>Sphingobium</taxon>
    </lineage>
</organism>
<dbReference type="GO" id="GO:0005737">
    <property type="term" value="C:cytoplasm"/>
    <property type="evidence" value="ECO:0007669"/>
    <property type="project" value="UniProtKB-UniRule"/>
</dbReference>
<evidence type="ECO:0000259" key="9">
    <source>
        <dbReference type="Pfam" id="PF01379"/>
    </source>
</evidence>
<comment type="caution">
    <text evidence="11">The sequence shown here is derived from an EMBL/GenBank/DDBJ whole genome shotgun (WGS) entry which is preliminary data.</text>
</comment>
<keyword evidence="5 11" id="KW-0808">Transferase</keyword>
<protein>
    <recommendedName>
        <fullName evidence="8">Hydroxymethylbilane synthase</fullName>
        <ecNumber evidence="8">2.5.1.61</ecNumber>
    </recommendedName>
</protein>
<evidence type="ECO:0000259" key="10">
    <source>
        <dbReference type="Pfam" id="PF03900"/>
    </source>
</evidence>
<feature type="domain" description="Porphobilinogen deaminase N-terminal" evidence="9">
    <location>
        <begin position="11"/>
        <end position="216"/>
    </location>
</feature>
<dbReference type="UniPathway" id="UPA00251">
    <property type="reaction ID" value="UER00319"/>
</dbReference>
<evidence type="ECO:0000256" key="4">
    <source>
        <dbReference type="ARBA" id="ARBA00011245"/>
    </source>
</evidence>
<dbReference type="EMBL" id="SBKP01000002">
    <property type="protein sequence ID" value="RXR30385.1"/>
    <property type="molecule type" value="Genomic_DNA"/>
</dbReference>
<comment type="function">
    <text evidence="1">Tetrapolymerization of the monopyrrole PBG into the hydroxymethylbilane pre-uroporphyrinogen in several discrete steps.</text>
</comment>
<dbReference type="Gene3D" id="3.40.190.10">
    <property type="entry name" value="Periplasmic binding protein-like II"/>
    <property type="match status" value="2"/>
</dbReference>
<comment type="similarity">
    <text evidence="3">Belongs to the HMBS family.</text>
</comment>
<dbReference type="Pfam" id="PF01379">
    <property type="entry name" value="Porphobil_deam"/>
    <property type="match status" value="1"/>
</dbReference>
<dbReference type="NCBIfam" id="TIGR00212">
    <property type="entry name" value="hemC"/>
    <property type="match status" value="1"/>
</dbReference>
<dbReference type="RefSeq" id="WP_129403135.1">
    <property type="nucleotide sequence ID" value="NZ_SBKP01000002.1"/>
</dbReference>
<dbReference type="InterPro" id="IPR000860">
    <property type="entry name" value="HemC"/>
</dbReference>
<dbReference type="Proteomes" id="UP000290958">
    <property type="component" value="Unassembled WGS sequence"/>
</dbReference>
<dbReference type="OrthoDB" id="9810298at2"/>
<sequence length="312" mass="32830">MTNPLPLGRPVRLGTRASPLAMAQVHLAADALCAAHGWHRDAIQIVPVTASGDKVLDRPLAEIGGKALWTKELDQWLIEGHIDAAVHSMKDVETLRPDALEIVAMLPRADVRDSLVGAPSIQAIPQGGRLGTSSPRRAAQVKRLRSDIEIVLFRGNVATRLARLERGEAEATLLATAGLVRLGEAGVGTPVSVEDMLPAPAQGAIGIETLRDNDAVRALIVAIDDAPTSACVRVERALLKGLGGTCHSPIAALAAMEGDTVRLRAEILSADGRERVAEERLLPAEAAPALAEALGAEMLVQASPDLRALFTP</sequence>
<comment type="subunit">
    <text evidence="4">Monomer.</text>
</comment>
<dbReference type="PIRSF" id="PIRSF001438">
    <property type="entry name" value="4pyrrol_synth_OHMeBilane_synth"/>
    <property type="match status" value="1"/>
</dbReference>
<dbReference type="SUPFAM" id="SSF54782">
    <property type="entry name" value="Porphobilinogen deaminase (hydroxymethylbilane synthase), C-terminal domain"/>
    <property type="match status" value="1"/>
</dbReference>
<dbReference type="PANTHER" id="PTHR11557">
    <property type="entry name" value="PORPHOBILINOGEN DEAMINASE"/>
    <property type="match status" value="1"/>
</dbReference>
<dbReference type="PANTHER" id="PTHR11557:SF0">
    <property type="entry name" value="PORPHOBILINOGEN DEAMINASE"/>
    <property type="match status" value="1"/>
</dbReference>
<dbReference type="InterPro" id="IPR022418">
    <property type="entry name" value="Porphobilinogen_deaminase_C"/>
</dbReference>
<dbReference type="InterPro" id="IPR022417">
    <property type="entry name" value="Porphobilin_deaminase_N"/>
</dbReference>
<keyword evidence="12" id="KW-1185">Reference proteome</keyword>
<dbReference type="Pfam" id="PF03900">
    <property type="entry name" value="Porphobil_deamC"/>
    <property type="match status" value="1"/>
</dbReference>
<dbReference type="GO" id="GO:0006782">
    <property type="term" value="P:protoporphyrinogen IX biosynthetic process"/>
    <property type="evidence" value="ECO:0007669"/>
    <property type="project" value="UniProtKB-UniPathway"/>
</dbReference>